<dbReference type="Proteomes" id="UP000078428">
    <property type="component" value="Unassembled WGS sequence"/>
</dbReference>
<keyword evidence="1" id="KW-0812">Transmembrane</keyword>
<evidence type="ECO:0000313" key="4">
    <source>
        <dbReference type="Proteomes" id="UP000078428"/>
    </source>
</evidence>
<feature type="transmembrane region" description="Helical" evidence="1">
    <location>
        <begin position="57"/>
        <end position="83"/>
    </location>
</feature>
<organism evidence="3 4">
    <name type="scientific">Paramagnetospirillum marisnigri</name>
    <dbReference type="NCBI Taxonomy" id="1285242"/>
    <lineage>
        <taxon>Bacteria</taxon>
        <taxon>Pseudomonadati</taxon>
        <taxon>Pseudomonadota</taxon>
        <taxon>Alphaproteobacteria</taxon>
        <taxon>Rhodospirillales</taxon>
        <taxon>Magnetospirillaceae</taxon>
        <taxon>Paramagnetospirillum</taxon>
    </lineage>
</organism>
<dbReference type="Pfam" id="PF07670">
    <property type="entry name" value="Gate"/>
    <property type="match status" value="1"/>
</dbReference>
<dbReference type="EMBL" id="LWQT01000131">
    <property type="protein sequence ID" value="OAN42952.1"/>
    <property type="molecule type" value="Genomic_DNA"/>
</dbReference>
<accession>A0A178M3Z1</accession>
<keyword evidence="1" id="KW-1133">Transmembrane helix</keyword>
<dbReference type="STRING" id="1285242.A6A04_09610"/>
<reference evidence="3 4" key="1">
    <citation type="submission" date="2016-04" db="EMBL/GenBank/DDBJ databases">
        <title>Draft genome sequence of freshwater magnetotactic bacteria Magnetospirillum marisnigri SP-1 and Magnetospirillum moscoviense BB-1.</title>
        <authorList>
            <person name="Koziaeva V."/>
            <person name="Dziuba M.V."/>
            <person name="Ivanov T.M."/>
            <person name="Kuznetsov B."/>
            <person name="Grouzdev D.S."/>
        </authorList>
    </citation>
    <scope>NUCLEOTIDE SEQUENCE [LARGE SCALE GENOMIC DNA]</scope>
    <source>
        <strain evidence="3 4">SP-1</strain>
    </source>
</reference>
<sequence length="312" mass="32355">MDFLGQIILPAGRSAIELSLFVLLPVMVVMLAIMRLLEAWGVLDWLVARLAPALRPFGLTGLGVFAALQVALVNFAAPVATLTVMEQRGVSDRHIAAAFAMVLAMAQANVVFPLAVMGLHAGTVTAVSLAGGLTAAAAAYYLFGRKLSAEEHVSDETLHHASAETPKGVLDVINRAGAEAFRIAIGAIPLLVLSLVAVTGLRQAGAVTILTEALRPALDALGIDPILVLPTFTKFLAGGTAMLGIVDQPLRQGTLSPALLNTAAGFLIHPLDMPALAILMSAGRRVAAVWKQAVLGSLVGIALRGTIHLLLG</sequence>
<dbReference type="PANTHER" id="PTHR35793">
    <property type="entry name" value="INNER MEMBRANE PROTEIN YJIG"/>
    <property type="match status" value="1"/>
</dbReference>
<protein>
    <submittedName>
        <fullName evidence="3">Nucleoside recognition family protein</fullName>
    </submittedName>
</protein>
<feature type="transmembrane region" description="Helical" evidence="1">
    <location>
        <begin position="121"/>
        <end position="143"/>
    </location>
</feature>
<feature type="transmembrane region" description="Helical" evidence="1">
    <location>
        <begin position="95"/>
        <end position="115"/>
    </location>
</feature>
<evidence type="ECO:0000259" key="2">
    <source>
        <dbReference type="Pfam" id="PF07670"/>
    </source>
</evidence>
<keyword evidence="4" id="KW-1185">Reference proteome</keyword>
<feature type="domain" description="Nucleoside transporter/FeoB GTPase Gate" evidence="2">
    <location>
        <begin position="20"/>
        <end position="111"/>
    </location>
</feature>
<dbReference type="PANTHER" id="PTHR35793:SF2">
    <property type="entry name" value="INNER MEMBRANE PROTEIN YJIG"/>
    <property type="match status" value="1"/>
</dbReference>
<dbReference type="GO" id="GO:0005886">
    <property type="term" value="C:plasma membrane"/>
    <property type="evidence" value="ECO:0007669"/>
    <property type="project" value="TreeGrafter"/>
</dbReference>
<evidence type="ECO:0000313" key="3">
    <source>
        <dbReference type="EMBL" id="OAN42952.1"/>
    </source>
</evidence>
<name>A0A178M3Z1_9PROT</name>
<dbReference type="InterPro" id="IPR052549">
    <property type="entry name" value="SpmB"/>
</dbReference>
<dbReference type="AlphaFoldDB" id="A0A178M3Z1"/>
<evidence type="ECO:0000256" key="1">
    <source>
        <dbReference type="SAM" id="Phobius"/>
    </source>
</evidence>
<proteinExistence type="predicted"/>
<gene>
    <name evidence="3" type="ORF">A6A04_09610</name>
</gene>
<keyword evidence="1" id="KW-0472">Membrane</keyword>
<dbReference type="RefSeq" id="WP_068495944.1">
    <property type="nucleotide sequence ID" value="NZ_LWQT01000131.1"/>
</dbReference>
<comment type="caution">
    <text evidence="3">The sequence shown here is derived from an EMBL/GenBank/DDBJ whole genome shotgun (WGS) entry which is preliminary data.</text>
</comment>
<dbReference type="OrthoDB" id="1949361at2"/>
<feature type="transmembrane region" description="Helical" evidence="1">
    <location>
        <begin position="20"/>
        <end position="37"/>
    </location>
</feature>
<feature type="transmembrane region" description="Helical" evidence="1">
    <location>
        <begin position="183"/>
        <end position="205"/>
    </location>
</feature>
<dbReference type="InterPro" id="IPR011642">
    <property type="entry name" value="Gate_dom"/>
</dbReference>